<evidence type="ECO:0000259" key="6">
    <source>
        <dbReference type="PROSITE" id="PS51998"/>
    </source>
</evidence>
<evidence type="ECO:0000256" key="1">
    <source>
        <dbReference type="ARBA" id="ARBA00004123"/>
    </source>
</evidence>
<sequence>MSGSFPDSPEVEEGSPFGGVECEESSPEPSQLAAVEYDQPNEENLFPMANVAVELYEDPDEDTNTNSEISSEEPKESVEKHEQFERIESTPDVINFQINSEGDGKNVPNSNNQDVSEDSDTFNSNLVKFEQYDPDYKELQKTCIENFMYSNTSSFDEGSNSNFDDSFREEPRGSQLSRFPKIVKAFEMVEYETLQGLYQLLYQRSAWDTQEILTHGILEFSGFPFSQNSEEYFNREMMLRTQPIDMLMKIGAILGLDQVQKMFADPEKGRNDLIASIMHFLSKPSKRSRSMKPHVEEEKSPALKRPITKCGCRSGCMLRFTKAERQRLLEYMQELDEKKMLESYLLHFMECKRVIRNAEAAANYKKLKEVIYSYKCKFDKKEVIVCKGAFCLLHGVKMARVGHLQGSMKAGTNLPPTIDLNDFPPLTTEAENKDLDTSVKAKKSQNSSPKRKQQTSQEKKIWVSSEEQIRKMEEELRENINKYAILPKVVLEKLDVKSLPKSAIEFATKDMKSKLTEVKEEIKQEVLPETTSTINKKLKDFPLVLTAIENAPCELLMDIHYLLYLSSTEVGKERDKILEFESFTFNSESDEYEERNDFLQRMTFKLVGSVARSFSLAVLSTKEETIKNILTFLSKPDESFLRSSASMPVSLSDVEIDDIDDFCGMSDSDTEITCEVVEKKVECITLVSSGEESDGEGKPRKSKTSSPMKKNTTVSATKIPLVNATTASTVNSANLSASSTPVNASASEIRPNTKGVKRTLGNFETICKIVNTHPHEYLVDIFELLYLKKHEPQTLRKDILDFSGFTFEMKSPEYIKRKQLLDRMLYNSVRRIYNTLIHNTTEVKVFSKPTMITEIFQFLFNLPDHDTSVRPQPASKPSTKSIIPGFSAAKNYGVASPTPAGINLPNLTGKLSDLKRVFQRVACFPCEYLIDVHKLLFMTDCDSKVIRQNIFAFKGFNFDVDSQEFQQRKMYLEYLTFHSLRKISSVLTTRSVDLRNSTKHELATHLTQVLAEYTKLRVEEDLVPPGIVKQPEVTTAPVVSSTTPVENIVVTPTIDPSLTSPAVITSLPTISCVSSQASSNVVNTETTSTPLSISIVDARSINANDKTTPKGKRKRKATPTKQVTQPETPTQLAESKVDQYHEIYNCTTYQQAVPPITPITGIAVVPVVNSYTQAIPIQGIQQPSQIISIPQTIQPTIVTQIPSNNPEIIIPGPIVNESDENPSKKMKINSTTNEKVSEDHNKIRDTNVTEDDGDCDKPLSSLVGHPIDSVLKKHITDIVEKSDLENITINGVIQKIFNIYPKFDLSYRKEFIKSTLRSILYRLGEEKSTEKRDTNSPDCSVTTTDDRENISETSMECN</sequence>
<keyword evidence="3" id="KW-0238">DNA-binding</keyword>
<dbReference type="Gene3D" id="1.10.10.60">
    <property type="entry name" value="Homeodomain-like"/>
    <property type="match status" value="1"/>
</dbReference>
<evidence type="ECO:0000256" key="4">
    <source>
        <dbReference type="ARBA" id="ARBA00023242"/>
    </source>
</evidence>
<dbReference type="PANTHER" id="PTHR13468:SF1">
    <property type="entry name" value="PROTEIN DEK"/>
    <property type="match status" value="1"/>
</dbReference>
<comment type="subcellular location">
    <subcellularLocation>
        <location evidence="1">Nucleus</location>
    </subcellularLocation>
</comment>
<evidence type="ECO:0000256" key="2">
    <source>
        <dbReference type="ARBA" id="ARBA00022853"/>
    </source>
</evidence>
<evidence type="ECO:0000256" key="3">
    <source>
        <dbReference type="ARBA" id="ARBA00023125"/>
    </source>
</evidence>
<dbReference type="OrthoDB" id="10248551at2759"/>
<feature type="domain" description="DEK-C" evidence="6">
    <location>
        <begin position="1265"/>
        <end position="1321"/>
    </location>
</feature>
<evidence type="ECO:0000313" key="8">
    <source>
        <dbReference type="Proteomes" id="UP000887116"/>
    </source>
</evidence>
<feature type="region of interest" description="Disordered" evidence="5">
    <location>
        <begin position="1"/>
        <end position="120"/>
    </location>
</feature>
<dbReference type="Proteomes" id="UP000887116">
    <property type="component" value="Unassembled WGS sequence"/>
</dbReference>
<name>A0A8X6GD38_TRICU</name>
<feature type="region of interest" description="Disordered" evidence="5">
    <location>
        <begin position="1326"/>
        <end position="1358"/>
    </location>
</feature>
<feature type="region of interest" description="Disordered" evidence="5">
    <location>
        <begin position="688"/>
        <end position="715"/>
    </location>
</feature>
<keyword evidence="8" id="KW-1185">Reference proteome</keyword>
<reference evidence="7" key="1">
    <citation type="submission" date="2020-07" db="EMBL/GenBank/DDBJ databases">
        <title>Multicomponent nature underlies the extraordinary mechanical properties of spider dragline silk.</title>
        <authorList>
            <person name="Kono N."/>
            <person name="Nakamura H."/>
            <person name="Mori M."/>
            <person name="Yoshida Y."/>
            <person name="Ohtoshi R."/>
            <person name="Malay A.D."/>
            <person name="Moran D.A.P."/>
            <person name="Tomita M."/>
            <person name="Numata K."/>
            <person name="Arakawa K."/>
        </authorList>
    </citation>
    <scope>NUCLEOTIDE SEQUENCE</scope>
</reference>
<keyword evidence="4" id="KW-0539">Nucleus</keyword>
<evidence type="ECO:0000313" key="7">
    <source>
        <dbReference type="EMBL" id="GFR02371.1"/>
    </source>
</evidence>
<dbReference type="EMBL" id="BMAO01035258">
    <property type="protein sequence ID" value="GFR02371.1"/>
    <property type="molecule type" value="Genomic_DNA"/>
</dbReference>
<dbReference type="InterPro" id="IPR044198">
    <property type="entry name" value="DEK"/>
</dbReference>
<comment type="caution">
    <text evidence="7">The sequence shown here is derived from an EMBL/GenBank/DDBJ whole genome shotgun (WGS) entry which is preliminary data.</text>
</comment>
<feature type="region of interest" description="Disordered" evidence="5">
    <location>
        <begin position="1215"/>
        <end position="1238"/>
    </location>
</feature>
<dbReference type="InterPro" id="IPR014876">
    <property type="entry name" value="DEK_C"/>
</dbReference>
<dbReference type="GO" id="GO:0005634">
    <property type="term" value="C:nucleus"/>
    <property type="evidence" value="ECO:0007669"/>
    <property type="project" value="UniProtKB-SubCell"/>
</dbReference>
<proteinExistence type="predicted"/>
<gene>
    <name evidence="7" type="primary">AVEN_119112_1</name>
    <name evidence="7" type="ORF">TNCT_38351</name>
</gene>
<feature type="compositionally biased region" description="Basic residues" evidence="5">
    <location>
        <begin position="1109"/>
        <end position="1118"/>
    </location>
</feature>
<dbReference type="Pfam" id="PF08766">
    <property type="entry name" value="DEK_C"/>
    <property type="match status" value="1"/>
</dbReference>
<dbReference type="SUPFAM" id="SSF109715">
    <property type="entry name" value="DEK C-terminal domain"/>
    <property type="match status" value="1"/>
</dbReference>
<feature type="region of interest" description="Disordered" evidence="5">
    <location>
        <begin position="1102"/>
        <end position="1134"/>
    </location>
</feature>
<feature type="compositionally biased region" description="Basic and acidic residues" evidence="5">
    <location>
        <begin position="72"/>
        <end position="89"/>
    </location>
</feature>
<feature type="compositionally biased region" description="Basic and acidic residues" evidence="5">
    <location>
        <begin position="1326"/>
        <end position="1335"/>
    </location>
</feature>
<dbReference type="GO" id="GO:0042393">
    <property type="term" value="F:histone binding"/>
    <property type="evidence" value="ECO:0007669"/>
    <property type="project" value="TreeGrafter"/>
</dbReference>
<dbReference type="PROSITE" id="PS51998">
    <property type="entry name" value="DEK_C"/>
    <property type="match status" value="1"/>
</dbReference>
<evidence type="ECO:0000256" key="5">
    <source>
        <dbReference type="SAM" id="MobiDB-lite"/>
    </source>
</evidence>
<organism evidence="7 8">
    <name type="scientific">Trichonephila clavata</name>
    <name type="common">Joro spider</name>
    <name type="synonym">Nephila clavata</name>
    <dbReference type="NCBI Taxonomy" id="2740835"/>
    <lineage>
        <taxon>Eukaryota</taxon>
        <taxon>Metazoa</taxon>
        <taxon>Ecdysozoa</taxon>
        <taxon>Arthropoda</taxon>
        <taxon>Chelicerata</taxon>
        <taxon>Arachnida</taxon>
        <taxon>Araneae</taxon>
        <taxon>Araneomorphae</taxon>
        <taxon>Entelegynae</taxon>
        <taxon>Araneoidea</taxon>
        <taxon>Nephilidae</taxon>
        <taxon>Trichonephila</taxon>
    </lineage>
</organism>
<dbReference type="PANTHER" id="PTHR13468">
    <property type="entry name" value="DEK PROTEIN"/>
    <property type="match status" value="1"/>
</dbReference>
<dbReference type="GO" id="GO:0006325">
    <property type="term" value="P:chromatin organization"/>
    <property type="evidence" value="ECO:0007669"/>
    <property type="project" value="UniProtKB-KW"/>
</dbReference>
<feature type="region of interest" description="Disordered" evidence="5">
    <location>
        <begin position="420"/>
        <end position="460"/>
    </location>
</feature>
<accession>A0A8X6GD38</accession>
<dbReference type="GO" id="GO:2000779">
    <property type="term" value="P:regulation of double-strand break repair"/>
    <property type="evidence" value="ECO:0007669"/>
    <property type="project" value="TreeGrafter"/>
</dbReference>
<dbReference type="GO" id="GO:0003677">
    <property type="term" value="F:DNA binding"/>
    <property type="evidence" value="ECO:0007669"/>
    <property type="project" value="UniProtKB-KW"/>
</dbReference>
<feature type="compositionally biased region" description="Polar residues" evidence="5">
    <location>
        <begin position="1119"/>
        <end position="1133"/>
    </location>
</feature>
<feature type="compositionally biased region" description="Basic and acidic residues" evidence="5">
    <location>
        <begin position="430"/>
        <end position="439"/>
    </location>
</feature>
<protein>
    <submittedName>
        <fullName evidence="7">DEK_C domain-containing protein</fullName>
    </submittedName>
</protein>
<feature type="compositionally biased region" description="Polar residues" evidence="5">
    <location>
        <begin position="704"/>
        <end position="715"/>
    </location>
</feature>
<keyword evidence="2" id="KW-0156">Chromatin regulator</keyword>